<feature type="transmembrane region" description="Helical" evidence="1">
    <location>
        <begin position="72"/>
        <end position="91"/>
    </location>
</feature>
<sequence>MDITNLKEVWKQYDNKLAKSIRLNEIVLRKANLNASKKEMTKPLKYELWSAIFFLSMIFLATYWIMKYKDNLPLLFCSIMLLSALLYNMVLSVKKLRFFYSIDYYNADVISLQTKVLSVKRSILKYRKTELILLPITFITSMVLFTKQLHHIDFWTYKSILVPVMTIGLLISFLGTFLVNRFIYDKKIMKTENLLQELRNYQSEVL</sequence>
<organism evidence="2">
    <name type="scientific">Flavobacterium sp. CFS9</name>
    <dbReference type="NCBI Taxonomy" id="3143118"/>
    <lineage>
        <taxon>Bacteria</taxon>
        <taxon>Pseudomonadati</taxon>
        <taxon>Bacteroidota</taxon>
        <taxon>Flavobacteriia</taxon>
        <taxon>Flavobacteriales</taxon>
        <taxon>Flavobacteriaceae</taxon>
        <taxon>Flavobacterium</taxon>
    </lineage>
</organism>
<keyword evidence="1" id="KW-0472">Membrane</keyword>
<gene>
    <name evidence="2" type="ORF">CFS9_39390</name>
</gene>
<accession>A0AAT9H6V6</accession>
<keyword evidence="1" id="KW-1133">Transmembrane helix</keyword>
<reference evidence="2" key="1">
    <citation type="submission" date="2024-05" db="EMBL/GenBank/DDBJ databases">
        <title>Whole-Genome Sequence of CFS9, a Potential Fish Probiotic Isolated from the Body Surface of Silurus asotus.</title>
        <authorList>
            <person name="Kojima M."/>
            <person name="Tobioka K."/>
            <person name="Yokota K."/>
            <person name="Nakatani H."/>
            <person name="Hori K."/>
            <person name="Tamaru Y."/>
            <person name="Okazaki F."/>
        </authorList>
    </citation>
    <scope>NUCLEOTIDE SEQUENCE</scope>
    <source>
        <strain evidence="2">CFS9</strain>
    </source>
</reference>
<keyword evidence="1" id="KW-0812">Transmembrane</keyword>
<name>A0AAT9H6V6_9FLAO</name>
<evidence type="ECO:0000313" key="2">
    <source>
        <dbReference type="EMBL" id="BFM45298.1"/>
    </source>
</evidence>
<feature type="transmembrane region" description="Helical" evidence="1">
    <location>
        <begin position="46"/>
        <end position="66"/>
    </location>
</feature>
<dbReference type="RefSeq" id="WP_369616296.1">
    <property type="nucleotide sequence ID" value="NZ_AP031573.1"/>
</dbReference>
<evidence type="ECO:0000256" key="1">
    <source>
        <dbReference type="SAM" id="Phobius"/>
    </source>
</evidence>
<dbReference type="AlphaFoldDB" id="A0AAT9H6V6"/>
<feature type="transmembrane region" description="Helical" evidence="1">
    <location>
        <begin position="160"/>
        <end position="180"/>
    </location>
</feature>
<protein>
    <submittedName>
        <fullName evidence="2">Uncharacterized protein</fullName>
    </submittedName>
</protein>
<dbReference type="EMBL" id="AP031573">
    <property type="protein sequence ID" value="BFM45298.1"/>
    <property type="molecule type" value="Genomic_DNA"/>
</dbReference>
<proteinExistence type="predicted"/>
<feature type="transmembrane region" description="Helical" evidence="1">
    <location>
        <begin position="131"/>
        <end position="148"/>
    </location>
</feature>